<comment type="caution">
    <text evidence="2">The sequence shown here is derived from an EMBL/GenBank/DDBJ whole genome shotgun (WGS) entry which is preliminary data.</text>
</comment>
<accession>A0A9D9HNE0</accession>
<name>A0A9D9HNE0_9SPIR</name>
<reference evidence="2" key="2">
    <citation type="journal article" date="2021" name="PeerJ">
        <title>Extensive microbial diversity within the chicken gut microbiome revealed by metagenomics and culture.</title>
        <authorList>
            <person name="Gilroy R."/>
            <person name="Ravi A."/>
            <person name="Getino M."/>
            <person name="Pursley I."/>
            <person name="Horton D.L."/>
            <person name="Alikhan N.F."/>
            <person name="Baker D."/>
            <person name="Gharbi K."/>
            <person name="Hall N."/>
            <person name="Watson M."/>
            <person name="Adriaenssens E.M."/>
            <person name="Foster-Nyarko E."/>
            <person name="Jarju S."/>
            <person name="Secka A."/>
            <person name="Antonio M."/>
            <person name="Oren A."/>
            <person name="Chaudhuri R.R."/>
            <person name="La Ragione R."/>
            <person name="Hildebrand F."/>
            <person name="Pallen M.J."/>
        </authorList>
    </citation>
    <scope>NUCLEOTIDE SEQUENCE</scope>
    <source>
        <strain evidence="2">10532</strain>
    </source>
</reference>
<evidence type="ECO:0000313" key="3">
    <source>
        <dbReference type="Proteomes" id="UP000823638"/>
    </source>
</evidence>
<dbReference type="AlphaFoldDB" id="A0A9D9HNE0"/>
<organism evidence="2 3">
    <name type="scientific">Candidatus Gallitreponema excrementavium</name>
    <dbReference type="NCBI Taxonomy" id="2840840"/>
    <lineage>
        <taxon>Bacteria</taxon>
        <taxon>Pseudomonadati</taxon>
        <taxon>Spirochaetota</taxon>
        <taxon>Spirochaetia</taxon>
        <taxon>Spirochaetales</taxon>
        <taxon>Candidatus Gallitreponema</taxon>
    </lineage>
</organism>
<feature type="signal peptide" evidence="1">
    <location>
        <begin position="1"/>
        <end position="22"/>
    </location>
</feature>
<gene>
    <name evidence="2" type="ORF">IAA81_02105</name>
</gene>
<proteinExistence type="predicted"/>
<sequence>MKSVRIFVSILIFLSSFLVIQAQEQMPSVTIRFYDKTVYYPGNGQENPVLIRVTISNNTSDTMRFKLADNRIFSMDFNVVNSKNIRLEHTEEFIRKRSTNQPVFFREISLEPGEEYSFIENIKDYIEIPQSGIYYMDGYFYPELNRQTVMSSDNPYIKPVKSNRLTLEVRPSVGAASLSIVPTDPVTFDNLSRKQISPDQVITDTIIARQRNSWDEFFLYMDLEEMILRDSSLAKKFISESEDGRIRMIENYKISMRNKSAALDIIMVPNKFQIEKTAYTPTEGSVSVIQWFDYSTYSEKKRYTYYLHQKDGIWLIYDYTVDNLGTE</sequence>
<dbReference type="EMBL" id="JADIMM010000023">
    <property type="protein sequence ID" value="MBO8457005.1"/>
    <property type="molecule type" value="Genomic_DNA"/>
</dbReference>
<feature type="chain" id="PRO_5038802408" evidence="1">
    <location>
        <begin position="23"/>
        <end position="327"/>
    </location>
</feature>
<reference evidence="2" key="1">
    <citation type="submission" date="2020-10" db="EMBL/GenBank/DDBJ databases">
        <authorList>
            <person name="Gilroy R."/>
        </authorList>
    </citation>
    <scope>NUCLEOTIDE SEQUENCE</scope>
    <source>
        <strain evidence="2">10532</strain>
    </source>
</reference>
<evidence type="ECO:0000256" key="1">
    <source>
        <dbReference type="SAM" id="SignalP"/>
    </source>
</evidence>
<dbReference type="Proteomes" id="UP000823638">
    <property type="component" value="Unassembled WGS sequence"/>
</dbReference>
<evidence type="ECO:0000313" key="2">
    <source>
        <dbReference type="EMBL" id="MBO8457005.1"/>
    </source>
</evidence>
<keyword evidence="1" id="KW-0732">Signal</keyword>
<protein>
    <submittedName>
        <fullName evidence="2">Uncharacterized protein</fullName>
    </submittedName>
</protein>